<dbReference type="OrthoDB" id="536948at2759"/>
<dbReference type="Proteomes" id="UP000232875">
    <property type="component" value="Unassembled WGS sequence"/>
</dbReference>
<dbReference type="EMBL" id="KZ454988">
    <property type="protein sequence ID" value="PKI85031.1"/>
    <property type="molecule type" value="Genomic_DNA"/>
</dbReference>
<dbReference type="AlphaFoldDB" id="A0A2N1JER0"/>
<organism evidence="1 2">
    <name type="scientific">Malassezia vespertilionis</name>
    <dbReference type="NCBI Taxonomy" id="2020962"/>
    <lineage>
        <taxon>Eukaryota</taxon>
        <taxon>Fungi</taxon>
        <taxon>Dikarya</taxon>
        <taxon>Basidiomycota</taxon>
        <taxon>Ustilaginomycotina</taxon>
        <taxon>Malasseziomycetes</taxon>
        <taxon>Malasseziales</taxon>
        <taxon>Malasseziaceae</taxon>
        <taxon>Malassezia</taxon>
    </lineage>
</organism>
<evidence type="ECO:0000313" key="1">
    <source>
        <dbReference type="EMBL" id="PKI85031.1"/>
    </source>
</evidence>
<sequence>MGKLVAGKRTGDNGKELDIKQYLMFHLNNEGEFYLRKANNNNTNQMSKAYNCTINDKNKYGIGKDSPIYDGLTNLKIELNKGISPKVAQRSGYCITMAGTSKHGNLKVPENRVTVKPCTETPTGAGLLQAFHEFHWETRDAFEAVRANEADKSLSRFEVHFDDEGTAYLTQKSSQDNNARLYWVAQ</sequence>
<name>A0A2N1JER0_9BASI</name>
<gene>
    <name evidence="1" type="ORF">MVES_000744</name>
</gene>
<keyword evidence="2" id="KW-1185">Reference proteome</keyword>
<proteinExistence type="predicted"/>
<evidence type="ECO:0000313" key="2">
    <source>
        <dbReference type="Proteomes" id="UP000232875"/>
    </source>
</evidence>
<protein>
    <submittedName>
        <fullName evidence="1">Uncharacterized protein</fullName>
    </submittedName>
</protein>
<reference evidence="1 2" key="1">
    <citation type="submission" date="2017-10" db="EMBL/GenBank/DDBJ databases">
        <title>A novel species of cold-tolerant Malassezia isolated from bats.</title>
        <authorList>
            <person name="Lorch J.M."/>
            <person name="Palmer J.M."/>
            <person name="Vanderwolf K.J."/>
            <person name="Schmidt K.Z."/>
            <person name="Verant M.L."/>
            <person name="Weller T.J."/>
            <person name="Blehert D.S."/>
        </authorList>
    </citation>
    <scope>NUCLEOTIDE SEQUENCE [LARGE SCALE GENOMIC DNA]</scope>
    <source>
        <strain evidence="1 2">NWHC:44797-103</strain>
    </source>
</reference>
<accession>A0A2N1JER0</accession>